<dbReference type="AlphaFoldDB" id="A0A6H5H813"/>
<proteinExistence type="predicted"/>
<evidence type="ECO:0000313" key="2">
    <source>
        <dbReference type="Proteomes" id="UP000479000"/>
    </source>
</evidence>
<accession>A0A6H5H813</accession>
<protein>
    <submittedName>
        <fullName evidence="1">Uncharacterized protein</fullName>
    </submittedName>
</protein>
<organism evidence="1 2">
    <name type="scientific">Nesidiocoris tenuis</name>
    <dbReference type="NCBI Taxonomy" id="355587"/>
    <lineage>
        <taxon>Eukaryota</taxon>
        <taxon>Metazoa</taxon>
        <taxon>Ecdysozoa</taxon>
        <taxon>Arthropoda</taxon>
        <taxon>Hexapoda</taxon>
        <taxon>Insecta</taxon>
        <taxon>Pterygota</taxon>
        <taxon>Neoptera</taxon>
        <taxon>Paraneoptera</taxon>
        <taxon>Hemiptera</taxon>
        <taxon>Heteroptera</taxon>
        <taxon>Panheteroptera</taxon>
        <taxon>Cimicomorpha</taxon>
        <taxon>Miridae</taxon>
        <taxon>Dicyphina</taxon>
        <taxon>Nesidiocoris</taxon>
    </lineage>
</organism>
<dbReference type="OrthoDB" id="66546at2759"/>
<reference evidence="1 2" key="1">
    <citation type="submission" date="2020-02" db="EMBL/GenBank/DDBJ databases">
        <authorList>
            <person name="Ferguson B K."/>
        </authorList>
    </citation>
    <scope>NUCLEOTIDE SEQUENCE [LARGE SCALE GENOMIC DNA]</scope>
</reference>
<evidence type="ECO:0000313" key="1">
    <source>
        <dbReference type="EMBL" id="CAB0013948.1"/>
    </source>
</evidence>
<dbReference type="Proteomes" id="UP000479000">
    <property type="component" value="Unassembled WGS sequence"/>
</dbReference>
<gene>
    <name evidence="1" type="ORF">NTEN_LOCUS18491</name>
</gene>
<keyword evidence="2" id="KW-1185">Reference proteome</keyword>
<name>A0A6H5H813_9HEMI</name>
<sequence>MIHLLLRLSHRPTDAPNDDPPLNIEDLVRSEGVVPGTNFDWSSYLKQGWEKFQLPSIMANQQSSCDWTYELRNSILDIYDDEVVERFQCFLTQVSIIDANHPKYVHSALALAKIVYQPSMYR</sequence>
<dbReference type="EMBL" id="CADCXU010027053">
    <property type="protein sequence ID" value="CAB0013948.1"/>
    <property type="molecule type" value="Genomic_DNA"/>
</dbReference>